<proteinExistence type="predicted"/>
<evidence type="ECO:0000313" key="1">
    <source>
        <dbReference type="EMBL" id="QIS18637.1"/>
    </source>
</evidence>
<dbReference type="Proteomes" id="UP000500953">
    <property type="component" value="Chromosome"/>
</dbReference>
<dbReference type="PANTHER" id="PTHR34853">
    <property type="match status" value="1"/>
</dbReference>
<dbReference type="InterPro" id="IPR029058">
    <property type="entry name" value="AB_hydrolase_fold"/>
</dbReference>
<dbReference type="PANTHER" id="PTHR34853:SF1">
    <property type="entry name" value="LIPASE 5"/>
    <property type="match status" value="1"/>
</dbReference>
<organism evidence="1 2">
    <name type="scientific">Nocardia terpenica</name>
    <dbReference type="NCBI Taxonomy" id="455432"/>
    <lineage>
        <taxon>Bacteria</taxon>
        <taxon>Bacillati</taxon>
        <taxon>Actinomycetota</taxon>
        <taxon>Actinomycetes</taxon>
        <taxon>Mycobacteriales</taxon>
        <taxon>Nocardiaceae</taxon>
        <taxon>Nocardia</taxon>
    </lineage>
</organism>
<dbReference type="InterPro" id="IPR005152">
    <property type="entry name" value="Lipase_secreted"/>
</dbReference>
<dbReference type="Gene3D" id="3.40.50.1820">
    <property type="entry name" value="alpha/beta hydrolase"/>
    <property type="match status" value="1"/>
</dbReference>
<name>A0A6G9YZU9_9NOCA</name>
<dbReference type="GO" id="GO:0016042">
    <property type="term" value="P:lipid catabolic process"/>
    <property type="evidence" value="ECO:0007669"/>
    <property type="project" value="InterPro"/>
</dbReference>
<dbReference type="EMBL" id="CP046173">
    <property type="protein sequence ID" value="QIS18637.1"/>
    <property type="molecule type" value="Genomic_DNA"/>
</dbReference>
<dbReference type="Pfam" id="PF03583">
    <property type="entry name" value="LIP"/>
    <property type="match status" value="1"/>
</dbReference>
<dbReference type="GO" id="GO:0004806">
    <property type="term" value="F:triacylglycerol lipase activity"/>
    <property type="evidence" value="ECO:0007669"/>
    <property type="project" value="InterPro"/>
</dbReference>
<evidence type="ECO:0000313" key="2">
    <source>
        <dbReference type="Proteomes" id="UP000500953"/>
    </source>
</evidence>
<dbReference type="Gene3D" id="1.10.260.130">
    <property type="match status" value="1"/>
</dbReference>
<protein>
    <submittedName>
        <fullName evidence="1">Lipase</fullName>
    </submittedName>
</protein>
<dbReference type="AlphaFoldDB" id="A0A6G9YZU9"/>
<accession>A0A6G9YZU9</accession>
<dbReference type="PIRSF" id="PIRSF029171">
    <property type="entry name" value="Esterase_LipA"/>
    <property type="match status" value="1"/>
</dbReference>
<sequence>MPGSTRSDAGFHGIGCRDLRDRVPGSTGSGAGFHGNHPDRCGWRVPSRFVHSGGESWARARGSAASRGGSEVGMRRWGVFAGAVVAVLIAVCGRAQADSWVPPEQDSFYAVPGDVGAYAPGTVLRSRPSTVTFANLPLPVTARQLLYATTDSHDAPTATVATVLAPATPWPGPGPRPLLSFQVAEDGVATSCAPSYALSAGLAAGLGSAHSDVVSMVTTALTRGWAVVTPDFEGPQSEFLAGPMAGHGVLDGIRAALAGGTDGLTPHSPVALTGYSGGAFASLWAAELQPAYAPELPLVGAAVGGMPADLTAVPRDVDGGPFSGFLVGALIGLDRAYPEAGLRTLLNAHGAAVIASGDNDCVVQMLARYPFLHSAELATTPDPLGTPRAVRLFQRNSLGHATPGIPILEYHALGDEVTDVAQADGQLDRYCAAGVAVDRIREPGEHLSGAMTAMPWIGAYLADRIAGKPAPTNCGTT</sequence>
<reference evidence="1 2" key="1">
    <citation type="journal article" date="2019" name="ACS Chem. Biol.">
        <title>Identification and Mobilization of a Cryptic Antibiotic Biosynthesis Gene Locus from a Human-Pathogenic Nocardia Isolate.</title>
        <authorList>
            <person name="Herisse M."/>
            <person name="Ishida K."/>
            <person name="Porter J.L."/>
            <person name="Howden B."/>
            <person name="Hertweck C."/>
            <person name="Stinear T.P."/>
            <person name="Pidot S.J."/>
        </authorList>
    </citation>
    <scope>NUCLEOTIDE SEQUENCE [LARGE SCALE GENOMIC DNA]</scope>
    <source>
        <strain evidence="1 2">AUSMDU00012715</strain>
    </source>
</reference>
<gene>
    <name evidence="1" type="ORF">F6W96_10390</name>
</gene>
<dbReference type="SUPFAM" id="SSF53474">
    <property type="entry name" value="alpha/beta-Hydrolases"/>
    <property type="match status" value="1"/>
</dbReference>